<reference evidence="1 2" key="1">
    <citation type="submission" date="2016-12" db="EMBL/GenBank/DDBJ databases">
        <title>Diversity of luminous bacteria.</title>
        <authorList>
            <person name="Yoshizawa S."/>
            <person name="Kogure K."/>
        </authorList>
    </citation>
    <scope>NUCLEOTIDE SEQUENCE [LARGE SCALE GENOMIC DNA]</scope>
    <source>
        <strain evidence="1 2">ATCC 33715</strain>
    </source>
</reference>
<organism evidence="1 2">
    <name type="scientific">Aliivibrio sifiae</name>
    <dbReference type="NCBI Taxonomy" id="566293"/>
    <lineage>
        <taxon>Bacteria</taxon>
        <taxon>Pseudomonadati</taxon>
        <taxon>Pseudomonadota</taxon>
        <taxon>Gammaproteobacteria</taxon>
        <taxon>Vibrionales</taxon>
        <taxon>Vibrionaceae</taxon>
        <taxon>Aliivibrio</taxon>
    </lineage>
</organism>
<dbReference type="GO" id="GO:0032259">
    <property type="term" value="P:methylation"/>
    <property type="evidence" value="ECO:0007669"/>
    <property type="project" value="UniProtKB-KW"/>
</dbReference>
<gene>
    <name evidence="1" type="ORF">BTO22_11890</name>
</gene>
<dbReference type="FunFam" id="3.40.50.150:FF:000442">
    <property type="entry name" value="tRNA (Adenine22-N1)-methyltransferase TrmK"/>
    <property type="match status" value="1"/>
</dbReference>
<comment type="caution">
    <text evidence="1">The sequence shown here is derived from an EMBL/GenBank/DDBJ whole genome shotgun (WGS) entry which is preliminary data.</text>
</comment>
<dbReference type="SUPFAM" id="SSF53335">
    <property type="entry name" value="S-adenosyl-L-methionine-dependent methyltransferases"/>
    <property type="match status" value="1"/>
</dbReference>
<dbReference type="PIRSF" id="PIRSF028234">
    <property type="entry name" value="UCP028234"/>
    <property type="match status" value="1"/>
</dbReference>
<dbReference type="InterPro" id="IPR016876">
    <property type="entry name" value="UCP028234"/>
</dbReference>
<proteinExistence type="predicted"/>
<name>A0A2S7X1Z4_9GAMM</name>
<keyword evidence="1" id="KW-0808">Transferase</keyword>
<dbReference type="GO" id="GO:0008168">
    <property type="term" value="F:methyltransferase activity"/>
    <property type="evidence" value="ECO:0007669"/>
    <property type="project" value="UniProtKB-KW"/>
</dbReference>
<dbReference type="InterPro" id="IPR029063">
    <property type="entry name" value="SAM-dependent_MTases_sf"/>
</dbReference>
<dbReference type="PANTHER" id="PTHR38451:SF1">
    <property type="entry name" value="TRNA (ADENINE(22)-N(1))-METHYLTRANSFERASE"/>
    <property type="match status" value="1"/>
</dbReference>
<keyword evidence="1" id="KW-0489">Methyltransferase</keyword>
<dbReference type="Pfam" id="PF12847">
    <property type="entry name" value="Methyltransf_18"/>
    <property type="match status" value="1"/>
</dbReference>
<dbReference type="OrthoDB" id="6862131at2"/>
<evidence type="ECO:0000313" key="2">
    <source>
        <dbReference type="Proteomes" id="UP000239263"/>
    </source>
</evidence>
<dbReference type="RefSeq" id="WP_105055723.1">
    <property type="nucleotide sequence ID" value="NZ_CAWNRT010000002.1"/>
</dbReference>
<sequence>MKLSSRLDTIKNKVTRQYDHIWDCCCDHGQLGIALLASQPKSLIHFVDVVDELMVELESQLQKHALKVSSQWQVHCMDVAQLPLVPDKKNLIIIAGVGGDLLIELVRAIQTRNQGIELEFILCPVLHHYKVRTELIDMGFGLVSETLVKENKRFYEIIHVSNQAIVPLSNIGSEMWNLSEVDHQEYLQKTISHYQRMEENTKNSSKVSDLYLKLREAMDGFSILN</sequence>
<dbReference type="PANTHER" id="PTHR38451">
    <property type="entry name" value="TRNA (ADENINE(22)-N(1))-METHYLTRANSFERASE"/>
    <property type="match status" value="1"/>
</dbReference>
<dbReference type="AlphaFoldDB" id="A0A2S7X1Z4"/>
<accession>A0A2S7X1Z4</accession>
<dbReference type="Proteomes" id="UP000239263">
    <property type="component" value="Unassembled WGS sequence"/>
</dbReference>
<protein>
    <submittedName>
        <fullName evidence="1">SAM-dependent methyltransferase</fullName>
    </submittedName>
</protein>
<evidence type="ECO:0000313" key="1">
    <source>
        <dbReference type="EMBL" id="PQJ84247.1"/>
    </source>
</evidence>
<dbReference type="Gene3D" id="3.40.50.150">
    <property type="entry name" value="Vaccinia Virus protein VP39"/>
    <property type="match status" value="1"/>
</dbReference>
<dbReference type="EMBL" id="MSCO01000002">
    <property type="protein sequence ID" value="PQJ84247.1"/>
    <property type="molecule type" value="Genomic_DNA"/>
</dbReference>